<evidence type="ECO:0000313" key="2">
    <source>
        <dbReference type="Proteomes" id="UP000799438"/>
    </source>
</evidence>
<dbReference type="PANTHER" id="PTHR42052:SF1">
    <property type="entry name" value="ABM DOMAIN-CONTAINING PROTEIN"/>
    <property type="match status" value="1"/>
</dbReference>
<gene>
    <name evidence="1" type="ORF">K452DRAFT_289057</name>
</gene>
<dbReference type="OrthoDB" id="3542212at2759"/>
<dbReference type="RefSeq" id="XP_033396017.1">
    <property type="nucleotide sequence ID" value="XM_033540766.1"/>
</dbReference>
<protein>
    <recommendedName>
        <fullName evidence="3">ABM domain-containing protein</fullName>
    </recommendedName>
</protein>
<evidence type="ECO:0008006" key="3">
    <source>
        <dbReference type="Google" id="ProtNLM"/>
    </source>
</evidence>
<dbReference type="GeneID" id="54298262"/>
<dbReference type="Gene3D" id="3.30.70.100">
    <property type="match status" value="2"/>
</dbReference>
<accession>A0A6A6BAN4</accession>
<evidence type="ECO:0000313" key="1">
    <source>
        <dbReference type="EMBL" id="KAF2140304.1"/>
    </source>
</evidence>
<proteinExistence type="predicted"/>
<dbReference type="Proteomes" id="UP000799438">
    <property type="component" value="Unassembled WGS sequence"/>
</dbReference>
<reference evidence="1" key="1">
    <citation type="journal article" date="2020" name="Stud. Mycol.">
        <title>101 Dothideomycetes genomes: a test case for predicting lifestyles and emergence of pathogens.</title>
        <authorList>
            <person name="Haridas S."/>
            <person name="Albert R."/>
            <person name="Binder M."/>
            <person name="Bloem J."/>
            <person name="Labutti K."/>
            <person name="Salamov A."/>
            <person name="Andreopoulos B."/>
            <person name="Baker S."/>
            <person name="Barry K."/>
            <person name="Bills G."/>
            <person name="Bluhm B."/>
            <person name="Cannon C."/>
            <person name="Castanera R."/>
            <person name="Culley D."/>
            <person name="Daum C."/>
            <person name="Ezra D."/>
            <person name="Gonzalez J."/>
            <person name="Henrissat B."/>
            <person name="Kuo A."/>
            <person name="Liang C."/>
            <person name="Lipzen A."/>
            <person name="Lutzoni F."/>
            <person name="Magnuson J."/>
            <person name="Mondo S."/>
            <person name="Nolan M."/>
            <person name="Ohm R."/>
            <person name="Pangilinan J."/>
            <person name="Park H.-J."/>
            <person name="Ramirez L."/>
            <person name="Alfaro M."/>
            <person name="Sun H."/>
            <person name="Tritt A."/>
            <person name="Yoshinaga Y."/>
            <person name="Zwiers L.-H."/>
            <person name="Turgeon B."/>
            <person name="Goodwin S."/>
            <person name="Spatafora J."/>
            <person name="Crous P."/>
            <person name="Grigoriev I."/>
        </authorList>
    </citation>
    <scope>NUCLEOTIDE SEQUENCE</scope>
    <source>
        <strain evidence="1">CBS 121167</strain>
    </source>
</reference>
<sequence>MPVTELALLRLQAGTTRADAGLTGNLRKAKQTMEAFTGHAFHFYTQLEDPALVYIIGAWDSPEQHLHHFIPTPANQHLLTLLRDQLTVDCMFHVALEPCDIPLDAPVLAIARHFVARDMRPHFADTFAQAKRPLVDFTRPKNVVGGWRVEKEADSKEEWVLFTGWDDVDQHSKFAESDGFKEYSKIRGFITGAEIKHAVRWDL</sequence>
<dbReference type="AlphaFoldDB" id="A0A6A6BAN4"/>
<dbReference type="EMBL" id="ML995490">
    <property type="protein sequence ID" value="KAF2140304.1"/>
    <property type="molecule type" value="Genomic_DNA"/>
</dbReference>
<dbReference type="SUPFAM" id="SSF54909">
    <property type="entry name" value="Dimeric alpha+beta barrel"/>
    <property type="match status" value="1"/>
</dbReference>
<organism evidence="1 2">
    <name type="scientific">Aplosporella prunicola CBS 121167</name>
    <dbReference type="NCBI Taxonomy" id="1176127"/>
    <lineage>
        <taxon>Eukaryota</taxon>
        <taxon>Fungi</taxon>
        <taxon>Dikarya</taxon>
        <taxon>Ascomycota</taxon>
        <taxon>Pezizomycotina</taxon>
        <taxon>Dothideomycetes</taxon>
        <taxon>Dothideomycetes incertae sedis</taxon>
        <taxon>Botryosphaeriales</taxon>
        <taxon>Aplosporellaceae</taxon>
        <taxon>Aplosporella</taxon>
    </lineage>
</organism>
<keyword evidence="2" id="KW-1185">Reference proteome</keyword>
<name>A0A6A6BAN4_9PEZI</name>
<dbReference type="InterPro" id="IPR011008">
    <property type="entry name" value="Dimeric_a/b-barrel"/>
</dbReference>
<dbReference type="PANTHER" id="PTHR42052">
    <property type="entry name" value="ABM DOMAIN-CONTAINING PROTEIN"/>
    <property type="match status" value="1"/>
</dbReference>